<evidence type="ECO:0000256" key="3">
    <source>
        <dbReference type="ARBA" id="ARBA00022692"/>
    </source>
</evidence>
<dbReference type="GO" id="GO:0042246">
    <property type="term" value="P:tissue regeneration"/>
    <property type="evidence" value="ECO:0007669"/>
    <property type="project" value="InterPro"/>
</dbReference>
<keyword evidence="3 8" id="KW-0812">Transmembrane</keyword>
<keyword evidence="5 8" id="KW-1133">Transmembrane helix</keyword>
<dbReference type="GO" id="GO:0007155">
    <property type="term" value="P:cell adhesion"/>
    <property type="evidence" value="ECO:0007669"/>
    <property type="project" value="UniProtKB-KW"/>
</dbReference>
<feature type="transmembrane region" description="Helical" evidence="8">
    <location>
        <begin position="156"/>
        <end position="176"/>
    </location>
</feature>
<proteinExistence type="inferred from homology"/>
<evidence type="ECO:0000256" key="6">
    <source>
        <dbReference type="ARBA" id="ARBA00023136"/>
    </source>
</evidence>
<dbReference type="Proteomes" id="UP000694844">
    <property type="component" value="Chromosome 5"/>
</dbReference>
<keyword evidence="9" id="KW-1185">Reference proteome</keyword>
<reference evidence="10" key="1">
    <citation type="submission" date="2025-08" db="UniProtKB">
        <authorList>
            <consortium name="RefSeq"/>
        </authorList>
    </citation>
    <scope>IDENTIFICATION</scope>
    <source>
        <tissue evidence="10">Whole sample</tissue>
    </source>
</reference>
<evidence type="ECO:0000256" key="1">
    <source>
        <dbReference type="ARBA" id="ARBA00004141"/>
    </source>
</evidence>
<evidence type="ECO:0000256" key="8">
    <source>
        <dbReference type="SAM" id="Phobius"/>
    </source>
</evidence>
<keyword evidence="4" id="KW-0130">Cell adhesion</keyword>
<sequence>MICSRTNKASEIPTVGGGNSISLTNLSVISNNNATGQPYQGGQQDPPQDNQGQQKEATCDSLNFVLQLCDASLLVANISQLRAVLDSGSANEYYLQLLVIIIISIVSHILFGMLMILRWKIKRKKNVVNKQNSDGGCKKGCCICGMSPSVKIYDKLIMSFMLIVVILNVAIAGLGLSESGCPL</sequence>
<feature type="compositionally biased region" description="Low complexity" evidence="7">
    <location>
        <begin position="36"/>
        <end position="54"/>
    </location>
</feature>
<comment type="subcellular location">
    <subcellularLocation>
        <location evidence="1">Membrane</location>
        <topology evidence="1">Multi-pass membrane protein</topology>
    </subcellularLocation>
</comment>
<organism evidence="9 10">
    <name type="scientific">Crassostrea virginica</name>
    <name type="common">Eastern oyster</name>
    <dbReference type="NCBI Taxonomy" id="6565"/>
    <lineage>
        <taxon>Eukaryota</taxon>
        <taxon>Metazoa</taxon>
        <taxon>Spiralia</taxon>
        <taxon>Lophotrochozoa</taxon>
        <taxon>Mollusca</taxon>
        <taxon>Bivalvia</taxon>
        <taxon>Autobranchia</taxon>
        <taxon>Pteriomorphia</taxon>
        <taxon>Ostreida</taxon>
        <taxon>Ostreoidea</taxon>
        <taxon>Ostreidae</taxon>
        <taxon>Crassostrea</taxon>
    </lineage>
</organism>
<dbReference type="PANTHER" id="PTHR12316:SF17">
    <property type="entry name" value="NINJURIN C, ISOFORM D"/>
    <property type="match status" value="1"/>
</dbReference>
<gene>
    <name evidence="10" type="primary">LOC111132702</name>
</gene>
<protein>
    <submittedName>
        <fullName evidence="10">Uncharacterized protein LOC111132702</fullName>
    </submittedName>
</protein>
<evidence type="ECO:0000256" key="5">
    <source>
        <dbReference type="ARBA" id="ARBA00022989"/>
    </source>
</evidence>
<comment type="similarity">
    <text evidence="2">Belongs to the ninjurin family.</text>
</comment>
<evidence type="ECO:0000313" key="10">
    <source>
        <dbReference type="RefSeq" id="XP_022336235.1"/>
    </source>
</evidence>
<feature type="region of interest" description="Disordered" evidence="7">
    <location>
        <begin position="35"/>
        <end position="54"/>
    </location>
</feature>
<dbReference type="GeneID" id="111132702"/>
<evidence type="ECO:0000256" key="4">
    <source>
        <dbReference type="ARBA" id="ARBA00022889"/>
    </source>
</evidence>
<evidence type="ECO:0000256" key="7">
    <source>
        <dbReference type="SAM" id="MobiDB-lite"/>
    </source>
</evidence>
<name>A0A8B8E7X0_CRAVI</name>
<dbReference type="OrthoDB" id="6116270at2759"/>
<dbReference type="KEGG" id="cvn:111132702"/>
<dbReference type="InterPro" id="IPR007007">
    <property type="entry name" value="Ninjurin"/>
</dbReference>
<feature type="transmembrane region" description="Helical" evidence="8">
    <location>
        <begin position="93"/>
        <end position="117"/>
    </location>
</feature>
<evidence type="ECO:0000256" key="2">
    <source>
        <dbReference type="ARBA" id="ARBA00008141"/>
    </source>
</evidence>
<dbReference type="Pfam" id="PF04923">
    <property type="entry name" value="Ninjurin"/>
    <property type="match status" value="1"/>
</dbReference>
<dbReference type="PANTHER" id="PTHR12316">
    <property type="entry name" value="NINJURIN-RELATED"/>
    <property type="match status" value="1"/>
</dbReference>
<evidence type="ECO:0000313" key="9">
    <source>
        <dbReference type="Proteomes" id="UP000694844"/>
    </source>
</evidence>
<keyword evidence="6 8" id="KW-0472">Membrane</keyword>
<dbReference type="RefSeq" id="XP_022336235.1">
    <property type="nucleotide sequence ID" value="XM_022480527.1"/>
</dbReference>
<dbReference type="GO" id="GO:0016020">
    <property type="term" value="C:membrane"/>
    <property type="evidence" value="ECO:0007669"/>
    <property type="project" value="UniProtKB-SubCell"/>
</dbReference>
<accession>A0A8B8E7X0</accession>
<dbReference type="AlphaFoldDB" id="A0A8B8E7X0"/>